<feature type="binding site" evidence="7">
    <location>
        <position position="255"/>
    </location>
    <ligand>
        <name>ATP</name>
        <dbReference type="ChEBI" id="CHEBI:30616"/>
    </ligand>
</feature>
<evidence type="ECO:0000256" key="5">
    <source>
        <dbReference type="ARBA" id="ARBA00022917"/>
    </source>
</evidence>
<keyword evidence="5 7" id="KW-0648">Protein biosynthesis</keyword>
<comment type="caution">
    <text evidence="10">The sequence shown here is derived from an EMBL/GenBank/DDBJ whole genome shotgun (WGS) entry which is preliminary data.</text>
</comment>
<evidence type="ECO:0000256" key="3">
    <source>
        <dbReference type="ARBA" id="ARBA00022741"/>
    </source>
</evidence>
<name>K2FG64_9BACT</name>
<dbReference type="EC" id="6.1.1.17" evidence="7"/>
<organism evidence="10">
    <name type="scientific">uncultured bacterium</name>
    <name type="common">gcode 4</name>
    <dbReference type="NCBI Taxonomy" id="1234023"/>
    <lineage>
        <taxon>Bacteria</taxon>
        <taxon>environmental samples</taxon>
    </lineage>
</organism>
<dbReference type="InterPro" id="IPR008925">
    <property type="entry name" value="aa_tRNA-synth_I_cd-bd_sf"/>
</dbReference>
<dbReference type="InterPro" id="IPR020058">
    <property type="entry name" value="Glu/Gln-tRNA-synth_Ib_cat-dom"/>
</dbReference>
<feature type="short sequence motif" description="'KMSKS' region" evidence="7">
    <location>
        <begin position="252"/>
        <end position="256"/>
    </location>
</feature>
<dbReference type="InterPro" id="IPR014729">
    <property type="entry name" value="Rossmann-like_a/b/a_fold"/>
</dbReference>
<dbReference type="GO" id="GO:0005524">
    <property type="term" value="F:ATP binding"/>
    <property type="evidence" value="ECO:0007669"/>
    <property type="project" value="UniProtKB-UniRule"/>
</dbReference>
<comment type="subunit">
    <text evidence="7">Monomer.</text>
</comment>
<evidence type="ECO:0000313" key="10">
    <source>
        <dbReference type="EMBL" id="EKE30121.1"/>
    </source>
</evidence>
<comment type="similarity">
    <text evidence="1 7">Belongs to the class-I aminoacyl-tRNA synthetase family. Glutamate--tRNA ligase type 1 subfamily.</text>
</comment>
<dbReference type="HAMAP" id="MF_00022">
    <property type="entry name" value="Glu_tRNA_synth_type1"/>
    <property type="match status" value="1"/>
</dbReference>
<dbReference type="GO" id="GO:0000049">
    <property type="term" value="F:tRNA binding"/>
    <property type="evidence" value="ECO:0007669"/>
    <property type="project" value="InterPro"/>
</dbReference>
<dbReference type="SUPFAM" id="SSF48163">
    <property type="entry name" value="An anticodon-binding domain of class I aminoacyl-tRNA synthetases"/>
    <property type="match status" value="1"/>
</dbReference>
<dbReference type="PANTHER" id="PTHR43311:SF2">
    <property type="entry name" value="GLUTAMATE--TRNA LIGASE, MITOCHONDRIAL-RELATED"/>
    <property type="match status" value="1"/>
</dbReference>
<evidence type="ECO:0000256" key="6">
    <source>
        <dbReference type="ARBA" id="ARBA00023146"/>
    </source>
</evidence>
<dbReference type="GO" id="GO:0005737">
    <property type="term" value="C:cytoplasm"/>
    <property type="evidence" value="ECO:0007669"/>
    <property type="project" value="UniProtKB-SubCell"/>
</dbReference>
<keyword evidence="7" id="KW-0963">Cytoplasm</keyword>
<dbReference type="GO" id="GO:0004818">
    <property type="term" value="F:glutamate-tRNA ligase activity"/>
    <property type="evidence" value="ECO:0007669"/>
    <property type="project" value="UniProtKB-UniRule"/>
</dbReference>
<dbReference type="InterPro" id="IPR045462">
    <property type="entry name" value="aa-tRNA-synth_I_cd-bd"/>
</dbReference>
<evidence type="ECO:0000256" key="2">
    <source>
        <dbReference type="ARBA" id="ARBA00022598"/>
    </source>
</evidence>
<evidence type="ECO:0000256" key="1">
    <source>
        <dbReference type="ARBA" id="ARBA00007894"/>
    </source>
</evidence>
<comment type="catalytic activity">
    <reaction evidence="7">
        <text>tRNA(Glu) + L-glutamate + ATP = L-glutamyl-tRNA(Glu) + AMP + diphosphate</text>
        <dbReference type="Rhea" id="RHEA:23540"/>
        <dbReference type="Rhea" id="RHEA-COMP:9663"/>
        <dbReference type="Rhea" id="RHEA-COMP:9680"/>
        <dbReference type="ChEBI" id="CHEBI:29985"/>
        <dbReference type="ChEBI" id="CHEBI:30616"/>
        <dbReference type="ChEBI" id="CHEBI:33019"/>
        <dbReference type="ChEBI" id="CHEBI:78442"/>
        <dbReference type="ChEBI" id="CHEBI:78520"/>
        <dbReference type="ChEBI" id="CHEBI:456215"/>
        <dbReference type="EC" id="6.1.1.17"/>
    </reaction>
</comment>
<dbReference type="Pfam" id="PF00749">
    <property type="entry name" value="tRNA-synt_1c"/>
    <property type="match status" value="1"/>
</dbReference>
<comment type="function">
    <text evidence="7">Catalyzes the attachment of glutamate to tRNA(Glu) in a two-step reaction: glutamate is first activated by ATP to form Glu-AMP and then transferred to the acceptor end of tRNA(Glu).</text>
</comment>
<proteinExistence type="inferred from homology"/>
<dbReference type="SUPFAM" id="SSF52374">
    <property type="entry name" value="Nucleotidylyl transferase"/>
    <property type="match status" value="1"/>
</dbReference>
<dbReference type="InterPro" id="IPR020751">
    <property type="entry name" value="aa-tRNA-synth_I_codon-bd_sub2"/>
</dbReference>
<dbReference type="GO" id="GO:0006424">
    <property type="term" value="P:glutamyl-tRNA aminoacylation"/>
    <property type="evidence" value="ECO:0007669"/>
    <property type="project" value="UniProtKB-UniRule"/>
</dbReference>
<comment type="subcellular location">
    <subcellularLocation>
        <location evidence="7">Cytoplasm</location>
    </subcellularLocation>
</comment>
<dbReference type="PRINTS" id="PR00987">
    <property type="entry name" value="TRNASYNTHGLU"/>
</dbReference>
<protein>
    <recommendedName>
        <fullName evidence="7">Glutamate--tRNA ligase</fullName>
        <ecNumber evidence="7">6.1.1.17</ecNumber>
    </recommendedName>
    <alternativeName>
        <fullName evidence="7">Glutamyl-tRNA synthetase</fullName>
        <shortName evidence="7">GluRS</shortName>
    </alternativeName>
</protein>
<feature type="domain" description="Glutamyl/glutaminyl-tRNA synthetase class Ib catalytic" evidence="8">
    <location>
        <begin position="3"/>
        <end position="321"/>
    </location>
</feature>
<dbReference type="InterPro" id="IPR004527">
    <property type="entry name" value="Glu-tRNA-ligase_bac/mito"/>
</dbReference>
<reference evidence="10" key="1">
    <citation type="journal article" date="2012" name="Science">
        <title>Fermentation, hydrogen, and sulfur metabolism in multiple uncultivated bacterial phyla.</title>
        <authorList>
            <person name="Wrighton K.C."/>
            <person name="Thomas B.C."/>
            <person name="Sharon I."/>
            <person name="Miller C.S."/>
            <person name="Castelle C.J."/>
            <person name="VerBerkmoes N.C."/>
            <person name="Wilkins M.J."/>
            <person name="Hettich R.L."/>
            <person name="Lipton M.S."/>
            <person name="Williams K.H."/>
            <person name="Long P.E."/>
            <person name="Banfield J.F."/>
        </authorList>
    </citation>
    <scope>NUCLEOTIDE SEQUENCE [LARGE SCALE GENOMIC DNA]</scope>
</reference>
<comment type="caution">
    <text evidence="7">Lacks conserved residue(s) required for the propagation of feature annotation.</text>
</comment>
<dbReference type="InterPro" id="IPR049940">
    <property type="entry name" value="GluQ/Sye"/>
</dbReference>
<dbReference type="InterPro" id="IPR000924">
    <property type="entry name" value="Glu/Gln-tRNA-synth"/>
</dbReference>
<feature type="domain" description="Aminoacyl-tRNA synthetase class I anticodon-binding" evidence="9">
    <location>
        <begin position="358"/>
        <end position="487"/>
    </location>
</feature>
<gene>
    <name evidence="7" type="primary">gltX</name>
    <name evidence="10" type="ORF">ACD_2C00039G0005</name>
</gene>
<keyword evidence="3 7" id="KW-0547">Nucleotide-binding</keyword>
<dbReference type="EMBL" id="AMFJ01000039">
    <property type="protein sequence ID" value="EKE30121.1"/>
    <property type="molecule type" value="Genomic_DNA"/>
</dbReference>
<dbReference type="Gene3D" id="3.40.50.620">
    <property type="entry name" value="HUPs"/>
    <property type="match status" value="1"/>
</dbReference>
<sequence length="492" mass="59089">MIVKTRAAPSPTWFVHLWNLRTLLYDYLFAKKYDWIFLVRVEDTDQGRLVEGSIDALIKTFQKTWIMPDEGPAPFKDMWNWPYYQSQRLDIYKKYIDKLVEDGTAYYCFCTQDRLAQVRKEQEELKLPTKYDEHCRNLPLEESKKRVEDWEAYVIRLKVPKWEKLIFNDLVKWKIEFNTSETDDFVLMKSDWFPTYHWAVVIDDYEMKVTHAFRWEEWLPSMPKQILTARALGIELPEYAHMPNILWMDRKKLSKRTWDVAVENYFRKWYLVDAMINYLAFLGWNPKTTEEIFTLEELIEKFDIKDVHKAWAVFDVEKLNWMNSQYIIKKTPEEIYGLLTEWMSEYENAFLNEVFLKFPKEYNLKIIKELQTRLKKFDEFMELTTFFYWEAKLNHDLLINEKMWLTSLEISKDSLELADEILGNLVSGDPESVKAAFLDAIKTKWLKNGQVLWPVRVALSGEQFSPGAFELIAILWIEKSRERISKLLVSLK</sequence>
<evidence type="ECO:0000259" key="9">
    <source>
        <dbReference type="Pfam" id="PF19269"/>
    </source>
</evidence>
<keyword evidence="2 7" id="KW-0436">Ligase</keyword>
<dbReference type="AlphaFoldDB" id="K2FG64"/>
<dbReference type="PANTHER" id="PTHR43311">
    <property type="entry name" value="GLUTAMATE--TRNA LIGASE"/>
    <property type="match status" value="1"/>
</dbReference>
<dbReference type="Gene3D" id="1.10.10.350">
    <property type="match status" value="1"/>
</dbReference>
<accession>K2FG64</accession>
<keyword evidence="6 7" id="KW-0030">Aminoacyl-tRNA synthetase</keyword>
<evidence type="ECO:0000256" key="4">
    <source>
        <dbReference type="ARBA" id="ARBA00022840"/>
    </source>
</evidence>
<dbReference type="Pfam" id="PF19269">
    <property type="entry name" value="Anticodon_2"/>
    <property type="match status" value="1"/>
</dbReference>
<evidence type="ECO:0000256" key="7">
    <source>
        <dbReference type="HAMAP-Rule" id="MF_00022"/>
    </source>
</evidence>
<keyword evidence="4 7" id="KW-0067">ATP-binding</keyword>
<dbReference type="NCBIfam" id="TIGR00464">
    <property type="entry name" value="gltX_bact"/>
    <property type="match status" value="1"/>
</dbReference>
<evidence type="ECO:0000259" key="8">
    <source>
        <dbReference type="Pfam" id="PF00749"/>
    </source>
</evidence>